<accession>A0A9W8LWD2</accession>
<reference evidence="1" key="1">
    <citation type="submission" date="2022-07" db="EMBL/GenBank/DDBJ databases">
        <title>Phylogenomic reconstructions and comparative analyses of Kickxellomycotina fungi.</title>
        <authorList>
            <person name="Reynolds N.K."/>
            <person name="Stajich J.E."/>
            <person name="Barry K."/>
            <person name="Grigoriev I.V."/>
            <person name="Crous P."/>
            <person name="Smith M.E."/>
        </authorList>
    </citation>
    <scope>NUCLEOTIDE SEQUENCE</scope>
    <source>
        <strain evidence="1">NRRL 1566</strain>
    </source>
</reference>
<dbReference type="AlphaFoldDB" id="A0A9W8LWD2"/>
<evidence type="ECO:0008006" key="3">
    <source>
        <dbReference type="Google" id="ProtNLM"/>
    </source>
</evidence>
<evidence type="ECO:0000313" key="2">
    <source>
        <dbReference type="Proteomes" id="UP001139887"/>
    </source>
</evidence>
<name>A0A9W8LWD2_9FUNG</name>
<evidence type="ECO:0000313" key="1">
    <source>
        <dbReference type="EMBL" id="KAJ2846484.1"/>
    </source>
</evidence>
<keyword evidence="2" id="KW-1185">Reference proteome</keyword>
<dbReference type="OrthoDB" id="411251at2759"/>
<dbReference type="Proteomes" id="UP001139887">
    <property type="component" value="Unassembled WGS sequence"/>
</dbReference>
<proteinExistence type="predicted"/>
<dbReference type="EMBL" id="JANBUW010000528">
    <property type="protein sequence ID" value="KAJ2846484.1"/>
    <property type="molecule type" value="Genomic_DNA"/>
</dbReference>
<gene>
    <name evidence="1" type="ORF">IWW36_004333</name>
</gene>
<sequence length="346" mass="38351">MAIGQDTRSGEVPQRSSFIGIHTRTPDMKVLFISSGTRGAIGFTPNQIIDKTVEDFVVEGYSANDYMGMYDLREADEEDEASAYTWFAHLRHSGGDPVLHRFTAFKLDNCVIFLACAFPEIPYSAHTELTVQVLDGKMKQLNATRKREAREAMLTRNGNHLPLRDARGKQVKAAVVLEHPDTLEIETAETGRRTAGPLVVFVTGSISQIVEADPSDLAQFPFMKLVAPEDYAHVCSFFDRLESTVEVLFERFSLLRRPQVVEGDVAVSDSENERVLVECLASAAQDGVVLLLRKMRVVPAPSRDTLGRYVNYKINDYDDGSGCLSLAELISSDAETTDAPDWSLLP</sequence>
<protein>
    <recommendedName>
        <fullName evidence="3">PAS domain-containing protein</fullName>
    </recommendedName>
</protein>
<organism evidence="1 2">
    <name type="scientific">Coemansia brasiliensis</name>
    <dbReference type="NCBI Taxonomy" id="2650707"/>
    <lineage>
        <taxon>Eukaryota</taxon>
        <taxon>Fungi</taxon>
        <taxon>Fungi incertae sedis</taxon>
        <taxon>Zoopagomycota</taxon>
        <taxon>Kickxellomycotina</taxon>
        <taxon>Kickxellomycetes</taxon>
        <taxon>Kickxellales</taxon>
        <taxon>Kickxellaceae</taxon>
        <taxon>Coemansia</taxon>
    </lineage>
</organism>
<comment type="caution">
    <text evidence="1">The sequence shown here is derived from an EMBL/GenBank/DDBJ whole genome shotgun (WGS) entry which is preliminary data.</text>
</comment>